<protein>
    <submittedName>
        <fullName evidence="1">Uncharacterized protein</fullName>
    </submittedName>
</protein>
<keyword evidence="2" id="KW-1185">Reference proteome</keyword>
<evidence type="ECO:0000313" key="1">
    <source>
        <dbReference type="EMBL" id="GFY03459.1"/>
    </source>
</evidence>
<comment type="caution">
    <text evidence="1">The sequence shown here is derived from an EMBL/GenBank/DDBJ whole genome shotgun (WGS) entry which is preliminary data.</text>
</comment>
<proteinExistence type="predicted"/>
<reference evidence="1" key="1">
    <citation type="submission" date="2020-08" db="EMBL/GenBank/DDBJ databases">
        <title>Multicomponent nature underlies the extraordinary mechanical properties of spider dragline silk.</title>
        <authorList>
            <person name="Kono N."/>
            <person name="Nakamura H."/>
            <person name="Mori M."/>
            <person name="Yoshida Y."/>
            <person name="Ohtoshi R."/>
            <person name="Malay A.D."/>
            <person name="Moran D.A.P."/>
            <person name="Tomita M."/>
            <person name="Numata K."/>
            <person name="Arakawa K."/>
        </authorList>
    </citation>
    <scope>NUCLEOTIDE SEQUENCE</scope>
</reference>
<dbReference type="EMBL" id="BMAU01021238">
    <property type="protein sequence ID" value="GFY03459.1"/>
    <property type="molecule type" value="Genomic_DNA"/>
</dbReference>
<dbReference type="AlphaFoldDB" id="A0A8X6VDH6"/>
<name>A0A8X6VDH6_TRICX</name>
<accession>A0A8X6VDH6</accession>
<gene>
    <name evidence="1" type="ORF">TNCV_3210971</name>
</gene>
<evidence type="ECO:0000313" key="2">
    <source>
        <dbReference type="Proteomes" id="UP000887159"/>
    </source>
</evidence>
<sequence length="109" mass="12720">MFMVFWDKRILLIDFLPRGETVNAVTVKHCGNSDVPFKTKALITHPAIFTFSCKKFLFHCEHFSNDEELKTSVTRWFPSQEAEFYDKGMQKLIPPYVKCLNFGDGHVEK</sequence>
<organism evidence="1 2">
    <name type="scientific">Trichonephila clavipes</name>
    <name type="common">Golden silk orbweaver</name>
    <name type="synonym">Nephila clavipes</name>
    <dbReference type="NCBI Taxonomy" id="2585209"/>
    <lineage>
        <taxon>Eukaryota</taxon>
        <taxon>Metazoa</taxon>
        <taxon>Ecdysozoa</taxon>
        <taxon>Arthropoda</taxon>
        <taxon>Chelicerata</taxon>
        <taxon>Arachnida</taxon>
        <taxon>Araneae</taxon>
        <taxon>Araneomorphae</taxon>
        <taxon>Entelegynae</taxon>
        <taxon>Araneoidea</taxon>
        <taxon>Nephilidae</taxon>
        <taxon>Trichonephila</taxon>
    </lineage>
</organism>
<dbReference type="Proteomes" id="UP000887159">
    <property type="component" value="Unassembled WGS sequence"/>
</dbReference>